<dbReference type="PANTHER" id="PTHR23520">
    <property type="entry name" value="TRANSPORTER, PUTATIVE (AFU_ORTHOLOGUE AFUA_3G04000)-RELATED"/>
    <property type="match status" value="1"/>
</dbReference>
<feature type="transmembrane region" description="Helical" evidence="6">
    <location>
        <begin position="20"/>
        <end position="42"/>
    </location>
</feature>
<evidence type="ECO:0000256" key="6">
    <source>
        <dbReference type="SAM" id="Phobius"/>
    </source>
</evidence>
<reference evidence="8 9" key="1">
    <citation type="submission" date="2018-06" db="EMBL/GenBank/DDBJ databases">
        <title>Isolation of heavy metals resistant Paenibacillus silvae NC2 from Gold-Copper mine in ZiJin, China.</title>
        <authorList>
            <person name="Xu J."/>
            <person name="Mazhar H.S."/>
            <person name="Rensing C."/>
        </authorList>
    </citation>
    <scope>NUCLEOTIDE SEQUENCE [LARGE SCALE GENOMIC DNA]</scope>
    <source>
        <strain evidence="8 9">NC2</strain>
    </source>
</reference>
<dbReference type="GO" id="GO:0022857">
    <property type="term" value="F:transmembrane transporter activity"/>
    <property type="evidence" value="ECO:0007669"/>
    <property type="project" value="InterPro"/>
</dbReference>
<feature type="transmembrane region" description="Helical" evidence="6">
    <location>
        <begin position="106"/>
        <end position="130"/>
    </location>
</feature>
<comment type="subcellular location">
    <subcellularLocation>
        <location evidence="1">Cell membrane</location>
        <topology evidence="1">Multi-pass membrane protein</topology>
    </subcellularLocation>
</comment>
<organism evidence="8 9">
    <name type="scientific">Paenibacillus silvae</name>
    <dbReference type="NCBI Taxonomy" id="1325358"/>
    <lineage>
        <taxon>Bacteria</taxon>
        <taxon>Bacillati</taxon>
        <taxon>Bacillota</taxon>
        <taxon>Bacilli</taxon>
        <taxon>Bacillales</taxon>
        <taxon>Paenibacillaceae</taxon>
        <taxon>Paenibacillus</taxon>
    </lineage>
</organism>
<dbReference type="RefSeq" id="WP_111273784.1">
    <property type="nucleotide sequence ID" value="NZ_QKWW01000148.1"/>
</dbReference>
<dbReference type="PROSITE" id="PS50850">
    <property type="entry name" value="MFS"/>
    <property type="match status" value="1"/>
</dbReference>
<feature type="transmembrane region" description="Helical" evidence="6">
    <location>
        <begin position="318"/>
        <end position="348"/>
    </location>
</feature>
<protein>
    <submittedName>
        <fullName evidence="8">MFS transporter</fullName>
    </submittedName>
</protein>
<name>A0A2W6P1B4_9BACL</name>
<dbReference type="InterPro" id="IPR020846">
    <property type="entry name" value="MFS_dom"/>
</dbReference>
<evidence type="ECO:0000256" key="3">
    <source>
        <dbReference type="ARBA" id="ARBA00022692"/>
    </source>
</evidence>
<dbReference type="Proteomes" id="UP000249204">
    <property type="component" value="Unassembled WGS sequence"/>
</dbReference>
<evidence type="ECO:0000256" key="5">
    <source>
        <dbReference type="ARBA" id="ARBA00023136"/>
    </source>
</evidence>
<proteinExistence type="predicted"/>
<dbReference type="PANTHER" id="PTHR23520:SF5">
    <property type="entry name" value="TRANSPORTER, PUTATIVE (AFU_ORTHOLOGUE AFUA_3G04000)-RELATED"/>
    <property type="match status" value="1"/>
</dbReference>
<dbReference type="InterPro" id="IPR036259">
    <property type="entry name" value="MFS_trans_sf"/>
</dbReference>
<dbReference type="SUPFAM" id="SSF103473">
    <property type="entry name" value="MFS general substrate transporter"/>
    <property type="match status" value="1"/>
</dbReference>
<feature type="transmembrane region" description="Helical" evidence="6">
    <location>
        <begin position="54"/>
        <end position="71"/>
    </location>
</feature>
<dbReference type="AlphaFoldDB" id="A0A2W6P1B4"/>
<feature type="transmembrane region" description="Helical" evidence="6">
    <location>
        <begin position="285"/>
        <end position="306"/>
    </location>
</feature>
<dbReference type="InterPro" id="IPR011701">
    <property type="entry name" value="MFS"/>
</dbReference>
<evidence type="ECO:0000313" key="9">
    <source>
        <dbReference type="Proteomes" id="UP000249204"/>
    </source>
</evidence>
<dbReference type="Pfam" id="PF07690">
    <property type="entry name" value="MFS_1"/>
    <property type="match status" value="2"/>
</dbReference>
<sequence>MRALRQIQVEISGWTRNIQLFFLASLLYQIGNGMFSVLYNLYIQGLGYDDTMNGQIVSIQSLATAMMFIPIGFSGDKFSRKKLLIIGALFSGVFLIGRSFDYSSSGLLWFAVLSGLFASVFQVLAIPYLAENIKKSQLLKMFSYYSSLVLASQVLGSLGGGVLADLLHSAGMAKVTSLQTVLFLGGAATLAAFIPLLFVSEKQMPLAETDSARLRTKIQPSDTGLQAEENAKHSVVSASDERALKSRDSKLIAQFVITQLLIGLGSGLVVPYLNLYFTNRFAVSLSGMSILIALGQIMTIVSMLIGPTLAARVGSVRAVVIFQVLSLPFLLLTGFTNLLLVASVSFLFRQALMNAANPIQSAILVDRVSDKRRGIANSMMQTSFMIGWATMGPVQSYLVTTYGTYWGYAVTFSITGSLYVISSLMYFFMFKEPRPSAAALDSRAS</sequence>
<comment type="caution">
    <text evidence="8">The sequence shown here is derived from an EMBL/GenBank/DDBJ whole genome shotgun (WGS) entry which is preliminary data.</text>
</comment>
<feature type="transmembrane region" description="Helical" evidence="6">
    <location>
        <begin position="142"/>
        <end position="164"/>
    </location>
</feature>
<keyword evidence="4 6" id="KW-1133">Transmembrane helix</keyword>
<feature type="domain" description="Major facilitator superfamily (MFS) profile" evidence="7">
    <location>
        <begin position="17"/>
        <end position="434"/>
    </location>
</feature>
<dbReference type="Gene3D" id="1.20.1250.20">
    <property type="entry name" value="MFS general substrate transporter like domains"/>
    <property type="match status" value="2"/>
</dbReference>
<feature type="transmembrane region" description="Helical" evidence="6">
    <location>
        <begin position="176"/>
        <end position="199"/>
    </location>
</feature>
<evidence type="ECO:0000256" key="1">
    <source>
        <dbReference type="ARBA" id="ARBA00004651"/>
    </source>
</evidence>
<feature type="transmembrane region" description="Helical" evidence="6">
    <location>
        <begin position="405"/>
        <end position="428"/>
    </location>
</feature>
<evidence type="ECO:0000256" key="2">
    <source>
        <dbReference type="ARBA" id="ARBA00022448"/>
    </source>
</evidence>
<accession>A0A2W6P1B4</accession>
<keyword evidence="5 6" id="KW-0472">Membrane</keyword>
<feature type="transmembrane region" description="Helical" evidence="6">
    <location>
        <begin position="251"/>
        <end position="273"/>
    </location>
</feature>
<evidence type="ECO:0000313" key="8">
    <source>
        <dbReference type="EMBL" id="PZT51956.1"/>
    </source>
</evidence>
<evidence type="ECO:0000256" key="4">
    <source>
        <dbReference type="ARBA" id="ARBA00022989"/>
    </source>
</evidence>
<dbReference type="EMBL" id="QKWW01000148">
    <property type="protein sequence ID" value="PZT51956.1"/>
    <property type="molecule type" value="Genomic_DNA"/>
</dbReference>
<keyword evidence="3 6" id="KW-0812">Transmembrane</keyword>
<evidence type="ECO:0000259" key="7">
    <source>
        <dbReference type="PROSITE" id="PS50850"/>
    </source>
</evidence>
<feature type="transmembrane region" description="Helical" evidence="6">
    <location>
        <begin position="83"/>
        <end position="100"/>
    </location>
</feature>
<keyword evidence="2" id="KW-0813">Transport</keyword>
<dbReference type="GO" id="GO:0005886">
    <property type="term" value="C:plasma membrane"/>
    <property type="evidence" value="ECO:0007669"/>
    <property type="project" value="UniProtKB-SubCell"/>
</dbReference>
<gene>
    <name evidence="8" type="ORF">DN757_29930</name>
</gene>